<keyword evidence="3" id="KW-1185">Reference proteome</keyword>
<proteinExistence type="predicted"/>
<feature type="region of interest" description="Disordered" evidence="1">
    <location>
        <begin position="1"/>
        <end position="66"/>
    </location>
</feature>
<evidence type="ECO:0000313" key="3">
    <source>
        <dbReference type="Proteomes" id="UP000887226"/>
    </source>
</evidence>
<dbReference type="Proteomes" id="UP000887226">
    <property type="component" value="Unassembled WGS sequence"/>
</dbReference>
<comment type="caution">
    <text evidence="2">The sequence shown here is derived from an EMBL/GenBank/DDBJ whole genome shotgun (WGS) entry which is preliminary data.</text>
</comment>
<gene>
    <name evidence="2" type="ORF">BJ878DRAFT_497841</name>
</gene>
<organism evidence="2 3">
    <name type="scientific">Calycina marina</name>
    <dbReference type="NCBI Taxonomy" id="1763456"/>
    <lineage>
        <taxon>Eukaryota</taxon>
        <taxon>Fungi</taxon>
        <taxon>Dikarya</taxon>
        <taxon>Ascomycota</taxon>
        <taxon>Pezizomycotina</taxon>
        <taxon>Leotiomycetes</taxon>
        <taxon>Helotiales</taxon>
        <taxon>Pezizellaceae</taxon>
        <taxon>Calycina</taxon>
    </lineage>
</organism>
<reference evidence="2" key="1">
    <citation type="journal article" date="2021" name="IMA Fungus">
        <title>Genomic characterization of three marine fungi, including Emericellopsis atlantica sp. nov. with signatures of a generalist lifestyle and marine biomass degradation.</title>
        <authorList>
            <person name="Hagestad O.C."/>
            <person name="Hou L."/>
            <person name="Andersen J.H."/>
            <person name="Hansen E.H."/>
            <person name="Altermark B."/>
            <person name="Li C."/>
            <person name="Kuhnert E."/>
            <person name="Cox R.J."/>
            <person name="Crous P.W."/>
            <person name="Spatafora J.W."/>
            <person name="Lail K."/>
            <person name="Amirebrahimi M."/>
            <person name="Lipzen A."/>
            <person name="Pangilinan J."/>
            <person name="Andreopoulos W."/>
            <person name="Hayes R.D."/>
            <person name="Ng V."/>
            <person name="Grigoriev I.V."/>
            <person name="Jackson S.A."/>
            <person name="Sutton T.D.S."/>
            <person name="Dobson A.D.W."/>
            <person name="Rama T."/>
        </authorList>
    </citation>
    <scope>NUCLEOTIDE SEQUENCE</scope>
    <source>
        <strain evidence="2">TRa3180A</strain>
    </source>
</reference>
<protein>
    <submittedName>
        <fullName evidence="2">Uncharacterized protein</fullName>
    </submittedName>
</protein>
<dbReference type="OrthoDB" id="4590138at2759"/>
<sequence>MIKYPVLTRLLSRRPRPTSLPKLAHSRMSSSTTTSTEPTASIPTTATEAQKAPLTIEAPPTDSPATQIRVDGEAVKLDALGPMVINVDGTISRINNWHGMTEHEQATTKRLLIRRNEMRRKVLLEKGGKGSTVLD</sequence>
<accession>A0A9P7Z6E1</accession>
<feature type="compositionally biased region" description="Low complexity" evidence="1">
    <location>
        <begin position="1"/>
        <end position="10"/>
    </location>
</feature>
<feature type="compositionally biased region" description="Low complexity" evidence="1">
    <location>
        <begin position="29"/>
        <end position="48"/>
    </location>
</feature>
<dbReference type="EMBL" id="MU253811">
    <property type="protein sequence ID" value="KAG9246264.1"/>
    <property type="molecule type" value="Genomic_DNA"/>
</dbReference>
<dbReference type="PANTHER" id="PTHR39474">
    <property type="entry name" value="UNNAMED PRODUCT"/>
    <property type="match status" value="1"/>
</dbReference>
<evidence type="ECO:0000313" key="2">
    <source>
        <dbReference type="EMBL" id="KAG9246264.1"/>
    </source>
</evidence>
<evidence type="ECO:0000256" key="1">
    <source>
        <dbReference type="SAM" id="MobiDB-lite"/>
    </source>
</evidence>
<dbReference type="PANTHER" id="PTHR39474:SF1">
    <property type="entry name" value="FUNGAL SPECIFIC TRANSCRIPTION FACTOR"/>
    <property type="match status" value="1"/>
</dbReference>
<dbReference type="AlphaFoldDB" id="A0A9P7Z6E1"/>
<name>A0A9P7Z6E1_9HELO</name>